<evidence type="ECO:0000256" key="6">
    <source>
        <dbReference type="ARBA" id="ARBA00022692"/>
    </source>
</evidence>
<dbReference type="SUPFAM" id="SSF74653">
    <property type="entry name" value="TolA/TonB C-terminal domain"/>
    <property type="match status" value="1"/>
</dbReference>
<feature type="transmembrane region" description="Helical" evidence="11">
    <location>
        <begin position="6"/>
        <end position="28"/>
    </location>
</feature>
<dbReference type="NCBIfam" id="TIGR01352">
    <property type="entry name" value="tonB_Cterm"/>
    <property type="match status" value="1"/>
</dbReference>
<dbReference type="PROSITE" id="PS52015">
    <property type="entry name" value="TONB_CTD"/>
    <property type="match status" value="1"/>
</dbReference>
<comment type="caution">
    <text evidence="13">The sequence shown here is derived from an EMBL/GenBank/DDBJ whole genome shotgun (WGS) entry which is preliminary data.</text>
</comment>
<dbReference type="Pfam" id="PF03544">
    <property type="entry name" value="TonB_C"/>
    <property type="match status" value="1"/>
</dbReference>
<protein>
    <submittedName>
        <fullName evidence="13">Energy transducer TonB</fullName>
    </submittedName>
</protein>
<feature type="region of interest" description="Disordered" evidence="10">
    <location>
        <begin position="48"/>
        <end position="190"/>
    </location>
</feature>
<keyword evidence="6 11" id="KW-0812">Transmembrane</keyword>
<sequence>MNISRGQWLLAIAVAGVAHLCLLGLFLIGDLSPRQPDEAPRGVMVSLDTLEPGLPPQSPAESAPIEAAQTETRAPSAPEPAPAASPQASADAVQQAPEAATDIGPQPAPGDQSDVADAPSPDASETSSPEDGSVAAPRVADAVTIRPQNVTEAIRPEEQVTARAADVSELTSTTTAPEQSNGASGSSEQATDDYIVRLRAWLSRHKQYPMAARNDEVEGTVRLYLVIDANGNIINTRILDGSGSDMLDEAARQMVARSQPLPRMPASMRRNRLELVVPVVFSLR</sequence>
<evidence type="ECO:0000256" key="2">
    <source>
        <dbReference type="ARBA" id="ARBA00006555"/>
    </source>
</evidence>
<evidence type="ECO:0000256" key="3">
    <source>
        <dbReference type="ARBA" id="ARBA00022448"/>
    </source>
</evidence>
<evidence type="ECO:0000256" key="7">
    <source>
        <dbReference type="ARBA" id="ARBA00022927"/>
    </source>
</evidence>
<gene>
    <name evidence="13" type="ORF">ACFOSU_12830</name>
</gene>
<keyword evidence="9 11" id="KW-0472">Membrane</keyword>
<dbReference type="InterPro" id="IPR006260">
    <property type="entry name" value="TonB/TolA_C"/>
</dbReference>
<comment type="subcellular location">
    <subcellularLocation>
        <location evidence="1">Cell inner membrane</location>
        <topology evidence="1">Single-pass membrane protein</topology>
        <orientation evidence="1">Periplasmic side</orientation>
    </subcellularLocation>
</comment>
<evidence type="ECO:0000256" key="1">
    <source>
        <dbReference type="ARBA" id="ARBA00004383"/>
    </source>
</evidence>
<keyword evidence="3" id="KW-0813">Transport</keyword>
<evidence type="ECO:0000259" key="12">
    <source>
        <dbReference type="PROSITE" id="PS52015"/>
    </source>
</evidence>
<dbReference type="InterPro" id="IPR051045">
    <property type="entry name" value="TonB-dependent_transducer"/>
</dbReference>
<feature type="domain" description="TonB C-terminal" evidence="12">
    <location>
        <begin position="193"/>
        <end position="284"/>
    </location>
</feature>
<comment type="similarity">
    <text evidence="2">Belongs to the TonB family.</text>
</comment>
<keyword evidence="8 11" id="KW-1133">Transmembrane helix</keyword>
<evidence type="ECO:0000256" key="5">
    <source>
        <dbReference type="ARBA" id="ARBA00022519"/>
    </source>
</evidence>
<dbReference type="RefSeq" id="WP_380690234.1">
    <property type="nucleotide sequence ID" value="NZ_JBHRSS010000006.1"/>
</dbReference>
<keyword evidence="14" id="KW-1185">Reference proteome</keyword>
<keyword evidence="4" id="KW-1003">Cell membrane</keyword>
<feature type="compositionally biased region" description="Polar residues" evidence="10">
    <location>
        <begin position="169"/>
        <end position="189"/>
    </location>
</feature>
<evidence type="ECO:0000313" key="14">
    <source>
        <dbReference type="Proteomes" id="UP001595462"/>
    </source>
</evidence>
<dbReference type="Proteomes" id="UP001595462">
    <property type="component" value="Unassembled WGS sequence"/>
</dbReference>
<feature type="compositionally biased region" description="Low complexity" evidence="10">
    <location>
        <begin position="84"/>
        <end position="97"/>
    </location>
</feature>
<proteinExistence type="inferred from homology"/>
<dbReference type="PANTHER" id="PTHR33446:SF2">
    <property type="entry name" value="PROTEIN TONB"/>
    <property type="match status" value="1"/>
</dbReference>
<evidence type="ECO:0000313" key="13">
    <source>
        <dbReference type="EMBL" id="MFC3104769.1"/>
    </source>
</evidence>
<evidence type="ECO:0000256" key="9">
    <source>
        <dbReference type="ARBA" id="ARBA00023136"/>
    </source>
</evidence>
<evidence type="ECO:0000256" key="4">
    <source>
        <dbReference type="ARBA" id="ARBA00022475"/>
    </source>
</evidence>
<evidence type="ECO:0000256" key="10">
    <source>
        <dbReference type="SAM" id="MobiDB-lite"/>
    </source>
</evidence>
<evidence type="ECO:0000256" key="11">
    <source>
        <dbReference type="SAM" id="Phobius"/>
    </source>
</evidence>
<dbReference type="Gene3D" id="3.30.1150.10">
    <property type="match status" value="1"/>
</dbReference>
<dbReference type="EMBL" id="JBHRSS010000006">
    <property type="protein sequence ID" value="MFC3104769.1"/>
    <property type="molecule type" value="Genomic_DNA"/>
</dbReference>
<organism evidence="13 14">
    <name type="scientific">Salinisphaera aquimarina</name>
    <dbReference type="NCBI Taxonomy" id="2094031"/>
    <lineage>
        <taxon>Bacteria</taxon>
        <taxon>Pseudomonadati</taxon>
        <taxon>Pseudomonadota</taxon>
        <taxon>Gammaproteobacteria</taxon>
        <taxon>Salinisphaerales</taxon>
        <taxon>Salinisphaeraceae</taxon>
        <taxon>Salinisphaera</taxon>
    </lineage>
</organism>
<keyword evidence="5" id="KW-0997">Cell inner membrane</keyword>
<name>A0ABV7EPU1_9GAMM</name>
<evidence type="ECO:0000256" key="8">
    <source>
        <dbReference type="ARBA" id="ARBA00022989"/>
    </source>
</evidence>
<keyword evidence="7" id="KW-0653">Protein transport</keyword>
<accession>A0ABV7EPU1</accession>
<dbReference type="PANTHER" id="PTHR33446">
    <property type="entry name" value="PROTEIN TONB-RELATED"/>
    <property type="match status" value="1"/>
</dbReference>
<reference evidence="14" key="1">
    <citation type="journal article" date="2019" name="Int. J. Syst. Evol. Microbiol.">
        <title>The Global Catalogue of Microorganisms (GCM) 10K type strain sequencing project: providing services to taxonomists for standard genome sequencing and annotation.</title>
        <authorList>
            <consortium name="The Broad Institute Genomics Platform"/>
            <consortium name="The Broad Institute Genome Sequencing Center for Infectious Disease"/>
            <person name="Wu L."/>
            <person name="Ma J."/>
        </authorList>
    </citation>
    <scope>NUCLEOTIDE SEQUENCE [LARGE SCALE GENOMIC DNA]</scope>
    <source>
        <strain evidence="14">KCTC 52640</strain>
    </source>
</reference>
<dbReference type="InterPro" id="IPR037682">
    <property type="entry name" value="TonB_C"/>
</dbReference>